<feature type="region of interest" description="Disordered" evidence="1">
    <location>
        <begin position="238"/>
        <end position="278"/>
    </location>
</feature>
<proteinExistence type="predicted"/>
<sequence>MKSLSCVGRPCDIPGESTSDTHAEADRSLRFYLVLEEIVVGGGGSGGIIHFHWSDIPTGDVYHHIVNVKGRVYVRFVKRICMKSIYEKITEDEIECCPVCNIDLGGTPLDKLRPDHNLQDLRAKIFPLKGRKVKAPEPARKKERSMSYLVDVTETKASDQAGRRRTKTVTSKELLRESASLAEKEEESLLKGQLLESTSSPNKSTQNKKDSDEPWDPESYWKALNFLVEVANRTQTLKSSCASQGPGSKSEQASASSHKQIQPRVKDHKSRYKREYEKSAKREMGNGPVWFSLVASSDQDGDIPVSYIQKYLMRKLNLQSETEVEIRCMGEAVIPTLKLQKLVDLWLHRCSKRQKIDALIGSSAKDYMMVLAYGRKLPECNNT</sequence>
<dbReference type="PANTHER" id="PTHR46293">
    <property type="entry name" value="E3 UBIQUITIN PROTEIN LIGASE DRIP1"/>
    <property type="match status" value="1"/>
</dbReference>
<dbReference type="GO" id="GO:0004842">
    <property type="term" value="F:ubiquitin-protein transferase activity"/>
    <property type="evidence" value="ECO:0007669"/>
    <property type="project" value="EnsemblPlants"/>
</dbReference>
<dbReference type="GO" id="GO:0051865">
    <property type="term" value="P:protein autoubiquitination"/>
    <property type="evidence" value="ECO:0007669"/>
    <property type="project" value="EnsemblPlants"/>
</dbReference>
<evidence type="ECO:0000256" key="1">
    <source>
        <dbReference type="SAM" id="MobiDB-lite"/>
    </source>
</evidence>
<dbReference type="Proteomes" id="UP001295469">
    <property type="component" value="Chromosome A10"/>
</dbReference>
<dbReference type="GO" id="GO:0009414">
    <property type="term" value="P:response to water deprivation"/>
    <property type="evidence" value="ECO:0007669"/>
    <property type="project" value="EnsemblPlants"/>
</dbReference>
<dbReference type="EMBL" id="HG994364">
    <property type="protein sequence ID" value="CAF2315128.1"/>
    <property type="molecule type" value="Genomic_DNA"/>
</dbReference>
<evidence type="ECO:0000313" key="2">
    <source>
        <dbReference type="EMBL" id="CAF2315128.1"/>
    </source>
</evidence>
<dbReference type="AlphaFoldDB" id="A0A817BAY6"/>
<feature type="compositionally biased region" description="Polar residues" evidence="1">
    <location>
        <begin position="195"/>
        <end position="205"/>
    </location>
</feature>
<protein>
    <submittedName>
        <fullName evidence="2">(rape) hypothetical protein</fullName>
    </submittedName>
</protein>
<dbReference type="OMA" id="KRICMKS"/>
<feature type="compositionally biased region" description="Polar residues" evidence="1">
    <location>
        <begin position="238"/>
        <end position="260"/>
    </location>
</feature>
<dbReference type="InterPro" id="IPR044807">
    <property type="entry name" value="DRIP1-like"/>
</dbReference>
<organism evidence="2">
    <name type="scientific">Brassica napus</name>
    <name type="common">Rape</name>
    <dbReference type="NCBI Taxonomy" id="3708"/>
    <lineage>
        <taxon>Eukaryota</taxon>
        <taxon>Viridiplantae</taxon>
        <taxon>Streptophyta</taxon>
        <taxon>Embryophyta</taxon>
        <taxon>Tracheophyta</taxon>
        <taxon>Spermatophyta</taxon>
        <taxon>Magnoliopsida</taxon>
        <taxon>eudicotyledons</taxon>
        <taxon>Gunneridae</taxon>
        <taxon>Pentapetalae</taxon>
        <taxon>rosids</taxon>
        <taxon>malvids</taxon>
        <taxon>Brassicales</taxon>
        <taxon>Brassicaceae</taxon>
        <taxon>Brassiceae</taxon>
        <taxon>Brassica</taxon>
    </lineage>
</organism>
<accession>A0A817BAY6</accession>
<gene>
    <name evidence="2" type="ORF">DARMORV10_A10P05340.1</name>
</gene>
<dbReference type="PANTHER" id="PTHR46293:SF16">
    <property type="entry name" value="E3 UBIQUITIN PROTEIN LIGASE DRIP1"/>
    <property type="match status" value="1"/>
</dbReference>
<name>A0A817BAY6_BRANA</name>
<dbReference type="Gramene" id="CDY06664">
    <property type="protein sequence ID" value="CDY06664"/>
    <property type="gene ID" value="GSBRNA2T00122828001"/>
</dbReference>
<dbReference type="GO" id="GO:0005634">
    <property type="term" value="C:nucleus"/>
    <property type="evidence" value="ECO:0007669"/>
    <property type="project" value="EnsemblPlants"/>
</dbReference>
<feature type="region of interest" description="Disordered" evidence="1">
    <location>
        <begin position="155"/>
        <end position="216"/>
    </location>
</feature>
<reference evidence="2" key="1">
    <citation type="submission" date="2021-01" db="EMBL/GenBank/DDBJ databases">
        <authorList>
            <consortium name="Genoscope - CEA"/>
            <person name="William W."/>
        </authorList>
    </citation>
    <scope>NUCLEOTIDE SEQUENCE</scope>
</reference>